<comment type="caution">
    <text evidence="1">The sequence shown here is derived from an EMBL/GenBank/DDBJ whole genome shotgun (WGS) entry which is preliminary data.</text>
</comment>
<gene>
    <name evidence="1" type="ORF">L6452_13819</name>
</gene>
<organism evidence="1 2">
    <name type="scientific">Arctium lappa</name>
    <name type="common">Greater burdock</name>
    <name type="synonym">Lappa major</name>
    <dbReference type="NCBI Taxonomy" id="4217"/>
    <lineage>
        <taxon>Eukaryota</taxon>
        <taxon>Viridiplantae</taxon>
        <taxon>Streptophyta</taxon>
        <taxon>Embryophyta</taxon>
        <taxon>Tracheophyta</taxon>
        <taxon>Spermatophyta</taxon>
        <taxon>Magnoliopsida</taxon>
        <taxon>eudicotyledons</taxon>
        <taxon>Gunneridae</taxon>
        <taxon>Pentapetalae</taxon>
        <taxon>asterids</taxon>
        <taxon>campanulids</taxon>
        <taxon>Asterales</taxon>
        <taxon>Asteraceae</taxon>
        <taxon>Carduoideae</taxon>
        <taxon>Cardueae</taxon>
        <taxon>Arctiinae</taxon>
        <taxon>Arctium</taxon>
    </lineage>
</organism>
<protein>
    <submittedName>
        <fullName evidence="1">Uncharacterized protein</fullName>
    </submittedName>
</protein>
<sequence length="79" mass="8822">MVSSSSCSRKDLPLSCFEQNLTVPISGDVFPTKLLDVAEERVLPDKMSFRRSGFQGRRHSSDEEGFEGGEGIQIQQIIF</sequence>
<proteinExistence type="predicted"/>
<name>A0ACB9CJD3_ARCLA</name>
<reference evidence="2" key="1">
    <citation type="journal article" date="2022" name="Mol. Ecol. Resour.">
        <title>The genomes of chicory, endive, great burdock and yacon provide insights into Asteraceae palaeo-polyploidization history and plant inulin production.</title>
        <authorList>
            <person name="Fan W."/>
            <person name="Wang S."/>
            <person name="Wang H."/>
            <person name="Wang A."/>
            <person name="Jiang F."/>
            <person name="Liu H."/>
            <person name="Zhao H."/>
            <person name="Xu D."/>
            <person name="Zhang Y."/>
        </authorList>
    </citation>
    <scope>NUCLEOTIDE SEQUENCE [LARGE SCALE GENOMIC DNA]</scope>
    <source>
        <strain evidence="2">cv. Niubang</strain>
    </source>
</reference>
<dbReference type="Proteomes" id="UP001055879">
    <property type="component" value="Linkage Group LG04"/>
</dbReference>
<reference evidence="1 2" key="2">
    <citation type="journal article" date="2022" name="Mol. Ecol. Resour.">
        <title>The genomes of chicory, endive, great burdock and yacon provide insights into Asteraceae paleo-polyploidization history and plant inulin production.</title>
        <authorList>
            <person name="Fan W."/>
            <person name="Wang S."/>
            <person name="Wang H."/>
            <person name="Wang A."/>
            <person name="Jiang F."/>
            <person name="Liu H."/>
            <person name="Zhao H."/>
            <person name="Xu D."/>
            <person name="Zhang Y."/>
        </authorList>
    </citation>
    <scope>NUCLEOTIDE SEQUENCE [LARGE SCALE GENOMIC DNA]</scope>
    <source>
        <strain evidence="2">cv. Niubang</strain>
    </source>
</reference>
<evidence type="ECO:0000313" key="2">
    <source>
        <dbReference type="Proteomes" id="UP001055879"/>
    </source>
</evidence>
<accession>A0ACB9CJD3</accession>
<keyword evidence="2" id="KW-1185">Reference proteome</keyword>
<dbReference type="EMBL" id="CM042050">
    <property type="protein sequence ID" value="KAI3734351.1"/>
    <property type="molecule type" value="Genomic_DNA"/>
</dbReference>
<evidence type="ECO:0000313" key="1">
    <source>
        <dbReference type="EMBL" id="KAI3734351.1"/>
    </source>
</evidence>